<reference evidence="2" key="1">
    <citation type="submission" date="2020-05" db="EMBL/GenBank/DDBJ databases">
        <authorList>
            <person name="Chiriac C."/>
            <person name="Salcher M."/>
            <person name="Ghai R."/>
            <person name="Kavagutti S V."/>
        </authorList>
    </citation>
    <scope>NUCLEOTIDE SEQUENCE</scope>
</reference>
<name>A0A6J7AR42_9ZZZZ</name>
<dbReference type="EMBL" id="CAFABA010000127">
    <property type="protein sequence ID" value="CAB4835472.1"/>
    <property type="molecule type" value="Genomic_DNA"/>
</dbReference>
<feature type="region of interest" description="Disordered" evidence="1">
    <location>
        <begin position="202"/>
        <end position="221"/>
    </location>
</feature>
<gene>
    <name evidence="2" type="ORF">UFOPK3139_02472</name>
</gene>
<dbReference type="AlphaFoldDB" id="A0A6J7AR42"/>
<feature type="compositionally biased region" description="Basic residues" evidence="1">
    <location>
        <begin position="132"/>
        <end position="146"/>
    </location>
</feature>
<proteinExistence type="predicted"/>
<feature type="region of interest" description="Disordered" evidence="1">
    <location>
        <begin position="51"/>
        <end position="196"/>
    </location>
</feature>
<sequence length="319" mass="34765">MRRRRLTPRLQQPQNARHVAALRRRLNRRRRAVTASRTLHRSQCDLPGVVPSSPQREIRGMRGKAREVGSPPRQIPLGAPQPRAVNGHPSTPAHVPSLPTLRGGVAHAGHFSHAPGRPRDRQCRSYVTRSPRTGRAHPRPPRRRQTRAPSSPPDQGGRPVGGDPLLRVGERSQAPATRSASTISSTTSGTPPRTTQRALVTTVNASPAEPGRAAAPDPKAESRWAPLRVQRLLQAPALNPGCGLPCRPGTHCFVALFSRFCPLDAGGAVDTLGTNCFRGVDRDLPRVVRSAPLRWRRWRQPPSCTAPPAGRRQSCRASC</sequence>
<protein>
    <submittedName>
        <fullName evidence="2">Unannotated protein</fullName>
    </submittedName>
</protein>
<evidence type="ECO:0000313" key="2">
    <source>
        <dbReference type="EMBL" id="CAB4835472.1"/>
    </source>
</evidence>
<accession>A0A6J7AR42</accession>
<feature type="compositionally biased region" description="Basic and acidic residues" evidence="1">
    <location>
        <begin position="56"/>
        <end position="67"/>
    </location>
</feature>
<feature type="compositionally biased region" description="Low complexity" evidence="1">
    <location>
        <begin position="174"/>
        <end position="196"/>
    </location>
</feature>
<organism evidence="2">
    <name type="scientific">freshwater metagenome</name>
    <dbReference type="NCBI Taxonomy" id="449393"/>
    <lineage>
        <taxon>unclassified sequences</taxon>
        <taxon>metagenomes</taxon>
        <taxon>ecological metagenomes</taxon>
    </lineage>
</organism>
<evidence type="ECO:0000256" key="1">
    <source>
        <dbReference type="SAM" id="MobiDB-lite"/>
    </source>
</evidence>